<dbReference type="EMBL" id="LR862149">
    <property type="protein sequence ID" value="CAD1831220.1"/>
    <property type="molecule type" value="Genomic_DNA"/>
</dbReference>
<gene>
    <name evidence="1" type="ORF">CB5_LOCUS14431</name>
</gene>
<name>A0A6V7PK30_ANACO</name>
<protein>
    <submittedName>
        <fullName evidence="1">Uncharacterized protein</fullName>
    </submittedName>
</protein>
<dbReference type="AlphaFoldDB" id="A0A6V7PK30"/>
<evidence type="ECO:0000313" key="1">
    <source>
        <dbReference type="EMBL" id="CAD1831220.1"/>
    </source>
</evidence>
<sequence length="196" mass="21409">MRHYSNQLTCGQSWPNCWKHLPGLPVLAFVWTTSPAIDHTLSSMMMHAIMAMLEDSLISRLGHFSRSSRLCRSRGIPCCQGLALRVAWAVSDFWAPLGLTVGPVRRFGVRLCRGHITCCLIELDRDTLHTRLGSAHECHSGDGLCAFADGCVHSPRDGYAYSPDWIGSDLTFPTVEPQVSAAAPSADQDRGKGVAS</sequence>
<reference evidence="1" key="1">
    <citation type="submission" date="2020-07" db="EMBL/GenBank/DDBJ databases">
        <authorList>
            <person name="Lin J."/>
        </authorList>
    </citation>
    <scope>NUCLEOTIDE SEQUENCE</scope>
</reference>
<organism evidence="1">
    <name type="scientific">Ananas comosus var. bracteatus</name>
    <name type="common">red pineapple</name>
    <dbReference type="NCBI Taxonomy" id="296719"/>
    <lineage>
        <taxon>Eukaryota</taxon>
        <taxon>Viridiplantae</taxon>
        <taxon>Streptophyta</taxon>
        <taxon>Embryophyta</taxon>
        <taxon>Tracheophyta</taxon>
        <taxon>Spermatophyta</taxon>
        <taxon>Magnoliopsida</taxon>
        <taxon>Liliopsida</taxon>
        <taxon>Poales</taxon>
        <taxon>Bromeliaceae</taxon>
        <taxon>Bromelioideae</taxon>
        <taxon>Ananas</taxon>
    </lineage>
</organism>
<accession>A0A6V7PK30</accession>
<proteinExistence type="predicted"/>